<dbReference type="EMBL" id="CP023737">
    <property type="protein sequence ID" value="ATQ67010.1"/>
    <property type="molecule type" value="Genomic_DNA"/>
</dbReference>
<sequence>MMSGLTGMDAEGRGIARASRFSACVAALSFLVQILAFVLSPDGRVAFASGAAGAALAMSGEFCRAEDGHGGGRPERPSAHHHCAFCPISHSDPALDGVVPGPALPAPRTAPEESAEARVAEPPARPPTGWTSSWSSRAPPRLS</sequence>
<keyword evidence="3" id="KW-1185">Reference proteome</keyword>
<proteinExistence type="predicted"/>
<evidence type="ECO:0000256" key="1">
    <source>
        <dbReference type="SAM" id="MobiDB-lite"/>
    </source>
</evidence>
<dbReference type="Proteomes" id="UP000230709">
    <property type="component" value="Chromosome"/>
</dbReference>
<gene>
    <name evidence="2" type="ORF">CQW49_03260</name>
</gene>
<protein>
    <recommendedName>
        <fullName evidence="4">DUF2946 domain-containing protein</fullName>
    </recommendedName>
</protein>
<accession>A0A2D2CWB1</accession>
<reference evidence="3" key="1">
    <citation type="submission" date="2017-10" db="EMBL/GenBank/DDBJ databases">
        <title>Completed PacBio SMRT sequence of Methylosinus trichosporium OB3b reveals presence of a third large plasmid.</title>
        <authorList>
            <person name="Charles T.C."/>
            <person name="Lynch M.D.J."/>
            <person name="Heil J.R."/>
            <person name="Cheng J."/>
        </authorList>
    </citation>
    <scope>NUCLEOTIDE SEQUENCE [LARGE SCALE GENOMIC DNA]</scope>
    <source>
        <strain evidence="3">OB3b</strain>
    </source>
</reference>
<organism evidence="2 3">
    <name type="scientific">Methylosinus trichosporium (strain ATCC 35070 / NCIMB 11131 / UNIQEM 75 / OB3b)</name>
    <dbReference type="NCBI Taxonomy" id="595536"/>
    <lineage>
        <taxon>Bacteria</taxon>
        <taxon>Pseudomonadati</taxon>
        <taxon>Pseudomonadota</taxon>
        <taxon>Alphaproteobacteria</taxon>
        <taxon>Hyphomicrobiales</taxon>
        <taxon>Methylocystaceae</taxon>
        <taxon>Methylosinus</taxon>
    </lineage>
</organism>
<evidence type="ECO:0000313" key="3">
    <source>
        <dbReference type="Proteomes" id="UP000230709"/>
    </source>
</evidence>
<dbReference type="RefSeq" id="WP_003610965.1">
    <property type="nucleotide sequence ID" value="NZ_ADVE02000001.1"/>
</dbReference>
<dbReference type="InterPro" id="IPR021333">
    <property type="entry name" value="DUF2946"/>
</dbReference>
<feature type="region of interest" description="Disordered" evidence="1">
    <location>
        <begin position="96"/>
        <end position="143"/>
    </location>
</feature>
<evidence type="ECO:0008006" key="4">
    <source>
        <dbReference type="Google" id="ProtNLM"/>
    </source>
</evidence>
<name>A0A2D2CWB1_METT3</name>
<evidence type="ECO:0000313" key="2">
    <source>
        <dbReference type="EMBL" id="ATQ67010.1"/>
    </source>
</evidence>
<dbReference type="Pfam" id="PF11162">
    <property type="entry name" value="DUF2946"/>
    <property type="match status" value="1"/>
</dbReference>
<dbReference type="AlphaFoldDB" id="A0A2D2CWB1"/>
<dbReference type="STRING" id="595536.GCA_000178815_04508"/>
<dbReference type="KEGG" id="mtw:CQW49_03260"/>